<name>A0ABQ0I229_9ALTE</name>
<keyword evidence="2" id="KW-1185">Reference proteome</keyword>
<sequence>MYQWLSCKSYPYRYEWQNITMYHHISSQGMRDGIDQTIKL</sequence>
<proteinExistence type="predicted"/>
<protein>
    <submittedName>
        <fullName evidence="1">Uncharacterized protein</fullName>
    </submittedName>
</protein>
<comment type="caution">
    <text evidence="1">The sequence shown here is derived from an EMBL/GenBank/DDBJ whole genome shotgun (WGS) entry which is preliminary data.</text>
</comment>
<reference evidence="1 2" key="1">
    <citation type="journal article" date="2014" name="Environ. Microbiol.">
        <title>Comparative genomics of the marine bacterial genus Glaciecola reveals the high degree of genomic diversity and genomic characteristic for cold adaptation.</title>
        <authorList>
            <person name="Qin Q.L."/>
            <person name="Xie B.B."/>
            <person name="Yu Y."/>
            <person name="Shu Y.L."/>
            <person name="Rong J.C."/>
            <person name="Zhang Y.J."/>
            <person name="Zhao D.L."/>
            <person name="Chen X.L."/>
            <person name="Zhang X.Y."/>
            <person name="Chen B."/>
            <person name="Zhou B.C."/>
            <person name="Zhang Y.Z."/>
        </authorList>
    </citation>
    <scope>NUCLEOTIDE SEQUENCE [LARGE SCALE GENOMIC DNA]</scope>
    <source>
        <strain evidence="1 2">NO2</strain>
    </source>
</reference>
<dbReference type="Proteomes" id="UP000008372">
    <property type="component" value="Unassembled WGS sequence"/>
</dbReference>
<organism evidence="1 2">
    <name type="scientific">Paraglaciecola agarilytica NO2</name>
    <dbReference type="NCBI Taxonomy" id="1125747"/>
    <lineage>
        <taxon>Bacteria</taxon>
        <taxon>Pseudomonadati</taxon>
        <taxon>Pseudomonadota</taxon>
        <taxon>Gammaproteobacteria</taxon>
        <taxon>Alteromonadales</taxon>
        <taxon>Alteromonadaceae</taxon>
        <taxon>Paraglaciecola</taxon>
    </lineage>
</organism>
<gene>
    <name evidence="1" type="ORF">GAGA_0492</name>
</gene>
<accession>A0ABQ0I229</accession>
<evidence type="ECO:0000313" key="2">
    <source>
        <dbReference type="Proteomes" id="UP000008372"/>
    </source>
</evidence>
<evidence type="ECO:0000313" key="1">
    <source>
        <dbReference type="EMBL" id="GAC03357.1"/>
    </source>
</evidence>
<dbReference type="EMBL" id="BAEK01000007">
    <property type="protein sequence ID" value="GAC03357.1"/>
    <property type="molecule type" value="Genomic_DNA"/>
</dbReference>